<keyword evidence="2 7" id="KW-0349">Heme</keyword>
<dbReference type="EMBL" id="CP011801">
    <property type="protein sequence ID" value="ALA56549.1"/>
    <property type="molecule type" value="Genomic_DNA"/>
</dbReference>
<dbReference type="GO" id="GO:0046872">
    <property type="term" value="F:metal ion binding"/>
    <property type="evidence" value="ECO:0007669"/>
    <property type="project" value="UniProtKB-KW"/>
</dbReference>
<evidence type="ECO:0000256" key="5">
    <source>
        <dbReference type="ARBA" id="ARBA00023002"/>
    </source>
</evidence>
<keyword evidence="8" id="KW-0472">Membrane</keyword>
<dbReference type="AlphaFoldDB" id="A0A0K2GJL6"/>
<evidence type="ECO:0000256" key="8">
    <source>
        <dbReference type="SAM" id="Phobius"/>
    </source>
</evidence>
<name>A0A0K2GJL6_NITMO</name>
<keyword evidence="12" id="KW-1185">Reference proteome</keyword>
<dbReference type="SUPFAM" id="SSF46626">
    <property type="entry name" value="Cytochrome c"/>
    <property type="match status" value="2"/>
</dbReference>
<dbReference type="GO" id="GO:0030313">
    <property type="term" value="C:cell envelope"/>
    <property type="evidence" value="ECO:0007669"/>
    <property type="project" value="UniProtKB-SubCell"/>
</dbReference>
<dbReference type="PROSITE" id="PS51007">
    <property type="entry name" value="CYTC"/>
    <property type="match status" value="1"/>
</dbReference>
<accession>A0A0K2GJL6</accession>
<feature type="transmembrane region" description="Helical" evidence="8">
    <location>
        <begin position="21"/>
        <end position="44"/>
    </location>
</feature>
<evidence type="ECO:0000259" key="9">
    <source>
        <dbReference type="PROSITE" id="PS51007"/>
    </source>
</evidence>
<dbReference type="InterPro" id="IPR004852">
    <property type="entry name" value="Di-haem_cyt_c_peroxidsae"/>
</dbReference>
<keyword evidence="5 11" id="KW-0560">Oxidoreductase</keyword>
<dbReference type="KEGG" id="nmv:NITMOv2_4673"/>
<dbReference type="EMBL" id="CP011801">
    <property type="protein sequence ID" value="ALA61044.1"/>
    <property type="molecule type" value="Genomic_DNA"/>
</dbReference>
<keyword evidence="8" id="KW-0812">Transmembrane</keyword>
<protein>
    <submittedName>
        <fullName evidence="10">Cytochrome c peroxidase</fullName>
    </submittedName>
    <submittedName>
        <fullName evidence="11">Cytochrome c551 peroxidase</fullName>
        <ecNumber evidence="11">1.11.1.5</ecNumber>
    </submittedName>
</protein>
<evidence type="ECO:0000256" key="2">
    <source>
        <dbReference type="ARBA" id="ARBA00022617"/>
    </source>
</evidence>
<keyword evidence="8" id="KW-1133">Transmembrane helix</keyword>
<dbReference type="Pfam" id="PF03150">
    <property type="entry name" value="CCP_MauG"/>
    <property type="match status" value="1"/>
</dbReference>
<evidence type="ECO:0000313" key="11">
    <source>
        <dbReference type="EMBL" id="ALA61044.1"/>
    </source>
</evidence>
<feature type="domain" description="Cytochrome c" evidence="9">
    <location>
        <begin position="236"/>
        <end position="359"/>
    </location>
</feature>
<keyword evidence="4" id="KW-0732">Signal</keyword>
<comment type="subcellular location">
    <subcellularLocation>
        <location evidence="1">Cell envelope</location>
    </subcellularLocation>
</comment>
<evidence type="ECO:0000256" key="1">
    <source>
        <dbReference type="ARBA" id="ARBA00004196"/>
    </source>
</evidence>
<dbReference type="GO" id="GO:0020037">
    <property type="term" value="F:heme binding"/>
    <property type="evidence" value="ECO:0007669"/>
    <property type="project" value="InterPro"/>
</dbReference>
<keyword evidence="11" id="KW-0575">Peroxidase</keyword>
<dbReference type="InterPro" id="IPR009056">
    <property type="entry name" value="Cyt_c-like_dom"/>
</dbReference>
<dbReference type="PANTHER" id="PTHR30600:SF10">
    <property type="entry name" value="BLL6722 PROTEIN"/>
    <property type="match status" value="1"/>
</dbReference>
<dbReference type="InterPro" id="IPR051395">
    <property type="entry name" value="Cytochrome_c_Peroxidase/MauG"/>
</dbReference>
<reference evidence="11 12" key="1">
    <citation type="journal article" date="2015" name="Proc. Natl. Acad. Sci. U.S.A.">
        <title>Expanded metabolic versatility of ubiquitous nitrite-oxidizing bacteria from the genus Nitrospira.</title>
        <authorList>
            <person name="Koch H."/>
            <person name="Lucker S."/>
            <person name="Albertsen M."/>
            <person name="Kitzinger K."/>
            <person name="Herbold C."/>
            <person name="Spieck E."/>
            <person name="Nielsen P.H."/>
            <person name="Wagner M."/>
            <person name="Daims H."/>
        </authorList>
    </citation>
    <scope>NUCLEOTIDE SEQUENCE [LARGE SCALE GENOMIC DNA]</scope>
    <source>
        <strain evidence="11 12">NSP M-1</strain>
    </source>
</reference>
<dbReference type="GO" id="GO:0004130">
    <property type="term" value="F:cytochrome-c peroxidase activity"/>
    <property type="evidence" value="ECO:0007669"/>
    <property type="project" value="UniProtKB-EC"/>
</dbReference>
<gene>
    <name evidence="11" type="primary">ccpA</name>
    <name evidence="10" type="synonym">ccpA2</name>
    <name evidence="10" type="ORF">NITMOv2_0109</name>
    <name evidence="11" type="ORF">NITMOv2_4673</name>
</gene>
<dbReference type="EC" id="1.11.1.5" evidence="11"/>
<evidence type="ECO:0000256" key="6">
    <source>
        <dbReference type="ARBA" id="ARBA00023004"/>
    </source>
</evidence>
<dbReference type="KEGG" id="nmv:NITMOv2_0109"/>
<evidence type="ECO:0000256" key="7">
    <source>
        <dbReference type="PROSITE-ProRule" id="PRU00433"/>
    </source>
</evidence>
<dbReference type="GO" id="GO:0009055">
    <property type="term" value="F:electron transfer activity"/>
    <property type="evidence" value="ECO:0007669"/>
    <property type="project" value="InterPro"/>
</dbReference>
<dbReference type="InterPro" id="IPR036909">
    <property type="entry name" value="Cyt_c-like_dom_sf"/>
</dbReference>
<dbReference type="Proteomes" id="UP000069205">
    <property type="component" value="Chromosome"/>
</dbReference>
<dbReference type="PATRIC" id="fig|42253.5.peg.108"/>
<organism evidence="11 12">
    <name type="scientific">Nitrospira moscoviensis</name>
    <dbReference type="NCBI Taxonomy" id="42253"/>
    <lineage>
        <taxon>Bacteria</taxon>
        <taxon>Pseudomonadati</taxon>
        <taxon>Nitrospirota</taxon>
        <taxon>Nitrospiria</taxon>
        <taxon>Nitrospirales</taxon>
        <taxon>Nitrospiraceae</taxon>
        <taxon>Nitrospira</taxon>
    </lineage>
</organism>
<evidence type="ECO:0000313" key="10">
    <source>
        <dbReference type="EMBL" id="ALA56549.1"/>
    </source>
</evidence>
<keyword evidence="3 7" id="KW-0479">Metal-binding</keyword>
<evidence type="ECO:0000313" key="12">
    <source>
        <dbReference type="Proteomes" id="UP000069205"/>
    </source>
</evidence>
<evidence type="ECO:0000256" key="3">
    <source>
        <dbReference type="ARBA" id="ARBA00022723"/>
    </source>
</evidence>
<proteinExistence type="predicted"/>
<dbReference type="Gene3D" id="1.10.760.10">
    <property type="entry name" value="Cytochrome c-like domain"/>
    <property type="match status" value="2"/>
</dbReference>
<sequence length="374" mass="41556">MGRDVCLPPARRSTGRNIDMRIVLGSILTISTWAIIQFVGASYATAGTQEKPPSTRTPVVLKSLLGLENPNDRLLAGNVLTEGQIQLGRLLFFDKRLSIDRSIACASCHIATTAFTDSRPVSRGVRGLTGDRNAPTVINRVFGKQLFWDGRAATLEEQSLGPLVNSVEHGFLVYDDVVKTLRSIRGYRKLFMEVFSENITIENVGIALANFQRTILSGNSPVDRFDYGVDLNALTQSAQRGFRVFQGKGRCIRCHAGPNYTDEQFHNLGIGWESSHVDLGRYAITHQPEDIGAFKTPTLREISRTAPYMHDGRFNTLREVINFYNHGGVKNPFQDNTIGSLFLSDEEREDLEAFLTALNGEGWQHVLPPASFPK</sequence>
<dbReference type="STRING" id="42253.NITMOv2_0109"/>
<keyword evidence="6 7" id="KW-0408">Iron</keyword>
<dbReference type="PANTHER" id="PTHR30600">
    <property type="entry name" value="CYTOCHROME C PEROXIDASE-RELATED"/>
    <property type="match status" value="1"/>
</dbReference>
<evidence type="ECO:0000256" key="4">
    <source>
        <dbReference type="ARBA" id="ARBA00022729"/>
    </source>
</evidence>